<dbReference type="Gene3D" id="3.40.30.10">
    <property type="entry name" value="Glutaredoxin"/>
    <property type="match status" value="1"/>
</dbReference>
<name>D4H6U2_DENA2</name>
<dbReference type="AlphaFoldDB" id="D4H6U2"/>
<dbReference type="KEGG" id="dap:Dacet_1032"/>
<dbReference type="HOGENOM" id="CLU_042529_11_2_0"/>
<keyword evidence="1" id="KW-0732">Signal</keyword>
<dbReference type="InterPro" id="IPR036249">
    <property type="entry name" value="Thioredoxin-like_sf"/>
</dbReference>
<dbReference type="PANTHER" id="PTHR42852:SF13">
    <property type="entry name" value="PROTEIN DIPZ"/>
    <property type="match status" value="1"/>
</dbReference>
<dbReference type="InterPro" id="IPR013766">
    <property type="entry name" value="Thioredoxin_domain"/>
</dbReference>
<dbReference type="InterPro" id="IPR013740">
    <property type="entry name" value="Redoxin"/>
</dbReference>
<evidence type="ECO:0000256" key="1">
    <source>
        <dbReference type="SAM" id="SignalP"/>
    </source>
</evidence>
<proteinExistence type="predicted"/>
<dbReference type="Pfam" id="PF08534">
    <property type="entry name" value="Redoxin"/>
    <property type="match status" value="1"/>
</dbReference>
<feature type="domain" description="Thioredoxin" evidence="2">
    <location>
        <begin position="12"/>
        <end position="146"/>
    </location>
</feature>
<feature type="chain" id="PRO_5003058403" evidence="1">
    <location>
        <begin position="19"/>
        <end position="146"/>
    </location>
</feature>
<dbReference type="OrthoDB" id="9796554at2"/>
<dbReference type="PROSITE" id="PS51352">
    <property type="entry name" value="THIOREDOXIN_2"/>
    <property type="match status" value="1"/>
</dbReference>
<dbReference type="GO" id="GO:0016491">
    <property type="term" value="F:oxidoreductase activity"/>
    <property type="evidence" value="ECO:0007669"/>
    <property type="project" value="InterPro"/>
</dbReference>
<gene>
    <name evidence="3" type="ordered locus">Dacet_1032</name>
</gene>
<accession>D4H6U2</accession>
<dbReference type="CDD" id="cd02966">
    <property type="entry name" value="TlpA_like_family"/>
    <property type="match status" value="1"/>
</dbReference>
<keyword evidence="4" id="KW-1185">Reference proteome</keyword>
<dbReference type="STRING" id="522772.Dacet_1032"/>
<dbReference type="InParanoid" id="D4H6U2"/>
<dbReference type="InterPro" id="IPR050553">
    <property type="entry name" value="Thioredoxin_ResA/DsbE_sf"/>
</dbReference>
<evidence type="ECO:0000259" key="2">
    <source>
        <dbReference type="PROSITE" id="PS51352"/>
    </source>
</evidence>
<reference evidence="3 4" key="1">
    <citation type="journal article" date="2010" name="Stand. Genomic Sci.">
        <title>Complete genome sequence of Denitrovibrio acetiphilus type strain (N2460).</title>
        <authorList>
            <person name="Kiss H."/>
            <person name="Lang E."/>
            <person name="Lapidus A."/>
            <person name="Copeland A."/>
            <person name="Nolan M."/>
            <person name="Glavina Del Rio T."/>
            <person name="Chen F."/>
            <person name="Lucas S."/>
            <person name="Tice H."/>
            <person name="Cheng J.F."/>
            <person name="Han C."/>
            <person name="Goodwin L."/>
            <person name="Pitluck S."/>
            <person name="Liolios K."/>
            <person name="Pati A."/>
            <person name="Ivanova N."/>
            <person name="Mavromatis K."/>
            <person name="Chen A."/>
            <person name="Palaniappan K."/>
            <person name="Land M."/>
            <person name="Hauser L."/>
            <person name="Chang Y.J."/>
            <person name="Jeffries C.D."/>
            <person name="Detter J.C."/>
            <person name="Brettin T."/>
            <person name="Spring S."/>
            <person name="Rohde M."/>
            <person name="Goker M."/>
            <person name="Woyke T."/>
            <person name="Bristow J."/>
            <person name="Eisen J.A."/>
            <person name="Markowitz V."/>
            <person name="Hugenholtz P."/>
            <person name="Kyrpides N.C."/>
            <person name="Klenk H.P."/>
        </authorList>
    </citation>
    <scope>NUCLEOTIDE SEQUENCE [LARGE SCALE GENOMIC DNA]</scope>
    <source>
        <strain evidence="4">DSM 12809 / NBRC 114555 / N2460</strain>
    </source>
</reference>
<dbReference type="PaxDb" id="522772-Dacet_1032"/>
<feature type="signal peptide" evidence="1">
    <location>
        <begin position="1"/>
        <end position="18"/>
    </location>
</feature>
<dbReference type="RefSeq" id="WP_013010339.1">
    <property type="nucleotide sequence ID" value="NC_013943.1"/>
</dbReference>
<dbReference type="Proteomes" id="UP000002012">
    <property type="component" value="Chromosome"/>
</dbReference>
<evidence type="ECO:0000313" key="3">
    <source>
        <dbReference type="EMBL" id="ADD67808.1"/>
    </source>
</evidence>
<protein>
    <submittedName>
        <fullName evidence="3">Alkyl hydroperoxide reductase/ Thiol specific antioxidant/ Mal allergen</fullName>
    </submittedName>
</protein>
<dbReference type="SUPFAM" id="SSF52833">
    <property type="entry name" value="Thioredoxin-like"/>
    <property type="match status" value="1"/>
</dbReference>
<dbReference type="PANTHER" id="PTHR42852">
    <property type="entry name" value="THIOL:DISULFIDE INTERCHANGE PROTEIN DSBE"/>
    <property type="match status" value="1"/>
</dbReference>
<sequence precursor="true">MRLIALVFITLFAFSAFADDMPAVDLDGLLKEVRAHDAKTMVVFWAPWCPFCIRELKILRNNPQFATNNNLQIIGLTKRNDRRAAVNFVKKQKMPFRFFIAEQDVYDKLQRIDAVPLTVVFSKEGKVLDYEYGKQDIEDLALMLED</sequence>
<dbReference type="EMBL" id="CP001968">
    <property type="protein sequence ID" value="ADD67808.1"/>
    <property type="molecule type" value="Genomic_DNA"/>
</dbReference>
<dbReference type="eggNOG" id="COG0526">
    <property type="taxonomic scope" value="Bacteria"/>
</dbReference>
<organism evidence="3 4">
    <name type="scientific">Denitrovibrio acetiphilus (strain DSM 12809 / NBRC 114555 / N2460)</name>
    <dbReference type="NCBI Taxonomy" id="522772"/>
    <lineage>
        <taxon>Bacteria</taxon>
        <taxon>Pseudomonadati</taxon>
        <taxon>Deferribacterota</taxon>
        <taxon>Deferribacteres</taxon>
        <taxon>Deferribacterales</taxon>
        <taxon>Geovibrionaceae</taxon>
        <taxon>Denitrovibrio</taxon>
    </lineage>
</organism>
<evidence type="ECO:0000313" key="4">
    <source>
        <dbReference type="Proteomes" id="UP000002012"/>
    </source>
</evidence>